<evidence type="ECO:0000259" key="3">
    <source>
        <dbReference type="Pfam" id="PF20150"/>
    </source>
</evidence>
<organism evidence="4 5">
    <name type="scientific">Hyaloscypha variabilis (strain UAMH 11265 / GT02V1 / F)</name>
    <name type="common">Meliniomyces variabilis</name>
    <dbReference type="NCBI Taxonomy" id="1149755"/>
    <lineage>
        <taxon>Eukaryota</taxon>
        <taxon>Fungi</taxon>
        <taxon>Dikarya</taxon>
        <taxon>Ascomycota</taxon>
        <taxon>Pezizomycotina</taxon>
        <taxon>Leotiomycetes</taxon>
        <taxon>Helotiales</taxon>
        <taxon>Hyaloscyphaceae</taxon>
        <taxon>Hyaloscypha</taxon>
        <taxon>Hyaloscypha variabilis</taxon>
    </lineage>
</organism>
<dbReference type="Pfam" id="PF20150">
    <property type="entry name" value="2EXR"/>
    <property type="match status" value="1"/>
</dbReference>
<feature type="domain" description="2EXR" evidence="3">
    <location>
        <begin position="127"/>
        <end position="215"/>
    </location>
</feature>
<feature type="coiled-coil region" evidence="1">
    <location>
        <begin position="67"/>
        <end position="115"/>
    </location>
</feature>
<keyword evidence="1" id="KW-0175">Coiled coil</keyword>
<gene>
    <name evidence="4" type="ORF">L207DRAFT_607288</name>
</gene>
<feature type="compositionally biased region" description="Basic and acidic residues" evidence="2">
    <location>
        <begin position="9"/>
        <end position="22"/>
    </location>
</feature>
<dbReference type="PANTHER" id="PTHR35910:SF1">
    <property type="entry name" value="2EXR DOMAIN-CONTAINING PROTEIN"/>
    <property type="match status" value="1"/>
</dbReference>
<protein>
    <recommendedName>
        <fullName evidence="3">2EXR domain-containing protein</fullName>
    </recommendedName>
</protein>
<dbReference type="PANTHER" id="PTHR35910">
    <property type="entry name" value="2EXR DOMAIN-CONTAINING PROTEIN"/>
    <property type="match status" value="1"/>
</dbReference>
<evidence type="ECO:0000313" key="5">
    <source>
        <dbReference type="Proteomes" id="UP000235786"/>
    </source>
</evidence>
<reference evidence="4 5" key="1">
    <citation type="submission" date="2016-04" db="EMBL/GenBank/DDBJ databases">
        <title>A degradative enzymes factory behind the ericoid mycorrhizal symbiosis.</title>
        <authorList>
            <consortium name="DOE Joint Genome Institute"/>
            <person name="Martino E."/>
            <person name="Morin E."/>
            <person name="Grelet G."/>
            <person name="Kuo A."/>
            <person name="Kohler A."/>
            <person name="Daghino S."/>
            <person name="Barry K."/>
            <person name="Choi C."/>
            <person name="Cichocki N."/>
            <person name="Clum A."/>
            <person name="Copeland A."/>
            <person name="Hainaut M."/>
            <person name="Haridas S."/>
            <person name="Labutti K."/>
            <person name="Lindquist E."/>
            <person name="Lipzen A."/>
            <person name="Khouja H.-R."/>
            <person name="Murat C."/>
            <person name="Ohm R."/>
            <person name="Olson A."/>
            <person name="Spatafora J."/>
            <person name="Veneault-Fourrey C."/>
            <person name="Henrissat B."/>
            <person name="Grigoriev I."/>
            <person name="Martin F."/>
            <person name="Perotto S."/>
        </authorList>
    </citation>
    <scope>NUCLEOTIDE SEQUENCE [LARGE SCALE GENOMIC DNA]</scope>
    <source>
        <strain evidence="4 5">F</strain>
    </source>
</reference>
<accession>A0A2J6SAJ6</accession>
<evidence type="ECO:0000256" key="1">
    <source>
        <dbReference type="SAM" id="Coils"/>
    </source>
</evidence>
<proteinExistence type="predicted"/>
<dbReference type="EMBL" id="KZ613938">
    <property type="protein sequence ID" value="PMD47776.1"/>
    <property type="molecule type" value="Genomic_DNA"/>
</dbReference>
<feature type="region of interest" description="Disordered" evidence="2">
    <location>
        <begin position="1"/>
        <end position="22"/>
    </location>
</feature>
<dbReference type="Proteomes" id="UP000235786">
    <property type="component" value="Unassembled WGS sequence"/>
</dbReference>
<keyword evidence="5" id="KW-1185">Reference proteome</keyword>
<evidence type="ECO:0000313" key="4">
    <source>
        <dbReference type="EMBL" id="PMD47776.1"/>
    </source>
</evidence>
<evidence type="ECO:0000256" key="2">
    <source>
        <dbReference type="SAM" id="MobiDB-lite"/>
    </source>
</evidence>
<dbReference type="OrthoDB" id="3551986at2759"/>
<sequence>MASTYSPTTEHKEEAAADDNIERHHNIQREPEQQTSAINQLLQIAEAASGAAIQIPADILTSLLQSLNGFRSIIVELKNKNEELQKTLDSLQCSIVELNKENQGLRQEQRVMEKNILRLQINSGLEFALFPKLPLEIQRMIVALEEFTRSPFRHLTATTTGRHCLLEVCKEARREALHKIFSLQPHRSSYINGFNFNPATPPPPAIFFNSNVDTIWIDPYNHYPDGELIPYLRRYSCYGQKTTSIRKLAIGYETWHHIVLIRPRAAPSKVINPHSIFEPVTTVEIEQKTWDMMDAAATNYITEYQAQRDEDRSQYADEEDVPKIAAWYLFRGALLRDDASYARFFEFQSTRAHGSSLKEMLRSRCIRDLRQARSEIPNYILDSPLEAGAVGDENEVIAWKMMEGGDMKLVRNQQAEQASTFDGRAVLQT</sequence>
<name>A0A2J6SAJ6_HYAVF</name>
<dbReference type="InterPro" id="IPR045518">
    <property type="entry name" value="2EXR"/>
</dbReference>
<dbReference type="AlphaFoldDB" id="A0A2J6SAJ6"/>